<dbReference type="PANTHER" id="PTHR23267">
    <property type="entry name" value="IMMUNOGLOBULIN LIGHT CHAIN"/>
    <property type="match status" value="1"/>
</dbReference>
<dbReference type="InterPro" id="IPR036179">
    <property type="entry name" value="Ig-like_dom_sf"/>
</dbReference>
<dbReference type="SMART" id="SM00409">
    <property type="entry name" value="IG"/>
    <property type="match status" value="4"/>
</dbReference>
<feature type="domain" description="Ig-like" evidence="2">
    <location>
        <begin position="241"/>
        <end position="348"/>
    </location>
</feature>
<evidence type="ECO:0000259" key="2">
    <source>
        <dbReference type="PROSITE" id="PS50835"/>
    </source>
</evidence>
<dbReference type="SMART" id="SM00408">
    <property type="entry name" value="IGc2"/>
    <property type="match status" value="4"/>
</dbReference>
<reference evidence="4" key="1">
    <citation type="submission" date="2025-08" db="UniProtKB">
        <authorList>
            <consortium name="RefSeq"/>
        </authorList>
    </citation>
    <scope>IDENTIFICATION</scope>
</reference>
<feature type="domain" description="Ig-like" evidence="2">
    <location>
        <begin position="19"/>
        <end position="126"/>
    </location>
</feature>
<feature type="signal peptide" evidence="1">
    <location>
        <begin position="1"/>
        <end position="19"/>
    </location>
</feature>
<dbReference type="InterPro" id="IPR050150">
    <property type="entry name" value="IgV_Light_Chain"/>
</dbReference>
<protein>
    <submittedName>
        <fullName evidence="4">Uncharacterized protein isoform X1</fullName>
    </submittedName>
</protein>
<keyword evidence="1" id="KW-0732">Signal</keyword>
<dbReference type="GeneID" id="140702678"/>
<dbReference type="PROSITE" id="PS50835">
    <property type="entry name" value="IG_LIKE"/>
    <property type="match status" value="4"/>
</dbReference>
<feature type="domain" description="Ig-like" evidence="2">
    <location>
        <begin position="352"/>
        <end position="440"/>
    </location>
</feature>
<name>A0ABM5F287_9SAUR</name>
<dbReference type="RefSeq" id="XP_072839526.1">
    <property type="nucleotide sequence ID" value="XM_072983425.1"/>
</dbReference>
<evidence type="ECO:0000256" key="1">
    <source>
        <dbReference type="SAM" id="SignalP"/>
    </source>
</evidence>
<dbReference type="Gene3D" id="2.60.40.10">
    <property type="entry name" value="Immunoglobulins"/>
    <property type="match status" value="4"/>
</dbReference>
<feature type="chain" id="PRO_5046529483" evidence="1">
    <location>
        <begin position="20"/>
        <end position="477"/>
    </location>
</feature>
<dbReference type="Pfam" id="PF07686">
    <property type="entry name" value="V-set"/>
    <property type="match status" value="4"/>
</dbReference>
<dbReference type="InterPro" id="IPR003598">
    <property type="entry name" value="Ig_sub2"/>
</dbReference>
<feature type="domain" description="Ig-like" evidence="2">
    <location>
        <begin position="130"/>
        <end position="218"/>
    </location>
</feature>
<proteinExistence type="predicted"/>
<keyword evidence="3" id="KW-1185">Reference proteome</keyword>
<sequence>MAWAVLFLALLSFFSSIRSQLRVTPPASASVSRGGTVTISCTRSSDGSWDSVFWIQQRPKQHPRFVLYGSSTRGEGIPNRFSGSASGNTGYLTITDIQADDEADYFCAEQFNTGQLFGQGSRVTVTGIRSQLRVTPPASASVSQGETVTISCIRSSDGSWDSVFWIQQRPKQHPRFVLYGSSTRGEGIPDRFNGSASGNTGYLTITNAQPEDAADYFCAEQFNTGQLFGQGSRVTVAGIRSQLRVTPPASASISRGETVTLSCRRSSDGSWDSVSWIQQRPKQHPRFVLYGSSTRGEGIPNRFSGSASGNTGYLTITDIQADDEADYFCAEQFNTGQLFGQGSRVTVTGIRSQLRVTPPASASVSRGETVTMSCTRSSDGSWDSVFWLQQRPKQHPRFVLYGSSTRGEGIPDRFSGSASGNTGYLTITNAQPEDEADYFCAEQFKTGQLFGQGSHLTITGQHDGKTFEEGVKTSVSP</sequence>
<dbReference type="SUPFAM" id="SSF48726">
    <property type="entry name" value="Immunoglobulin"/>
    <property type="match status" value="4"/>
</dbReference>
<evidence type="ECO:0000313" key="4">
    <source>
        <dbReference type="RefSeq" id="XP_072839526.1"/>
    </source>
</evidence>
<gene>
    <name evidence="4" type="primary">LOC140702678</name>
</gene>
<dbReference type="SMART" id="SM00406">
    <property type="entry name" value="IGv"/>
    <property type="match status" value="4"/>
</dbReference>
<dbReference type="InterPro" id="IPR003599">
    <property type="entry name" value="Ig_sub"/>
</dbReference>
<dbReference type="InterPro" id="IPR013783">
    <property type="entry name" value="Ig-like_fold"/>
</dbReference>
<accession>A0ABM5F287</accession>
<dbReference type="InterPro" id="IPR007110">
    <property type="entry name" value="Ig-like_dom"/>
</dbReference>
<dbReference type="Proteomes" id="UP001652642">
    <property type="component" value="Chromosome 14"/>
</dbReference>
<organism evidence="3 4">
    <name type="scientific">Pogona vitticeps</name>
    <name type="common">central bearded dragon</name>
    <dbReference type="NCBI Taxonomy" id="103695"/>
    <lineage>
        <taxon>Eukaryota</taxon>
        <taxon>Metazoa</taxon>
        <taxon>Chordata</taxon>
        <taxon>Craniata</taxon>
        <taxon>Vertebrata</taxon>
        <taxon>Euteleostomi</taxon>
        <taxon>Lepidosauria</taxon>
        <taxon>Squamata</taxon>
        <taxon>Bifurcata</taxon>
        <taxon>Unidentata</taxon>
        <taxon>Episquamata</taxon>
        <taxon>Toxicofera</taxon>
        <taxon>Iguania</taxon>
        <taxon>Acrodonta</taxon>
        <taxon>Agamidae</taxon>
        <taxon>Amphibolurinae</taxon>
        <taxon>Pogona</taxon>
    </lineage>
</organism>
<dbReference type="InterPro" id="IPR013106">
    <property type="entry name" value="Ig_V-set"/>
</dbReference>
<evidence type="ECO:0000313" key="3">
    <source>
        <dbReference type="Proteomes" id="UP001652642"/>
    </source>
</evidence>